<dbReference type="PANTHER" id="PTHR23076">
    <property type="entry name" value="METALLOPROTEASE M41 FTSH"/>
    <property type="match status" value="1"/>
</dbReference>
<organism evidence="17 18">
    <name type="scientific">Candidatus Chromulinivorax destructor</name>
    <dbReference type="NCBI Taxonomy" id="2066483"/>
    <lineage>
        <taxon>Bacteria</taxon>
        <taxon>Candidatus Babelota</taxon>
        <taxon>Candidatus Babeliae</taxon>
        <taxon>Candidatus Babeliales</taxon>
        <taxon>Candidatus Chromulinivoraceae</taxon>
        <taxon>Candidatus Chromulinivorax</taxon>
    </lineage>
</organism>
<dbReference type="FunFam" id="1.10.8.60:FF:000001">
    <property type="entry name" value="ATP-dependent zinc metalloprotease FtsH"/>
    <property type="match status" value="1"/>
</dbReference>
<name>A0A345ZC82_9BACT</name>
<dbReference type="SUPFAM" id="SSF52540">
    <property type="entry name" value="P-loop containing nucleoside triphosphate hydrolases"/>
    <property type="match status" value="1"/>
</dbReference>
<dbReference type="SMART" id="SM00382">
    <property type="entry name" value="AAA"/>
    <property type="match status" value="1"/>
</dbReference>
<dbReference type="GO" id="GO:0004222">
    <property type="term" value="F:metalloendopeptidase activity"/>
    <property type="evidence" value="ECO:0007669"/>
    <property type="project" value="InterPro"/>
</dbReference>
<keyword evidence="18" id="KW-1185">Reference proteome</keyword>
<evidence type="ECO:0000256" key="1">
    <source>
        <dbReference type="ARBA" id="ARBA00001947"/>
    </source>
</evidence>
<proteinExistence type="inferred from homology"/>
<evidence type="ECO:0000256" key="2">
    <source>
        <dbReference type="ARBA" id="ARBA00004370"/>
    </source>
</evidence>
<gene>
    <name evidence="17" type="ORF">C0J27_04095</name>
</gene>
<dbReference type="GO" id="GO:0005886">
    <property type="term" value="C:plasma membrane"/>
    <property type="evidence" value="ECO:0007669"/>
    <property type="project" value="TreeGrafter"/>
</dbReference>
<dbReference type="GO" id="GO:0005524">
    <property type="term" value="F:ATP binding"/>
    <property type="evidence" value="ECO:0007669"/>
    <property type="project" value="UniProtKB-KW"/>
</dbReference>
<comment type="similarity">
    <text evidence="15">Belongs to the AAA ATPase family.</text>
</comment>
<dbReference type="KEGG" id="cdes:C0J27_04095"/>
<evidence type="ECO:0000256" key="7">
    <source>
        <dbReference type="ARBA" id="ARBA00022741"/>
    </source>
</evidence>
<feature type="domain" description="AAA+ ATPase" evidence="16">
    <location>
        <begin position="146"/>
        <end position="287"/>
    </location>
</feature>
<evidence type="ECO:0000256" key="13">
    <source>
        <dbReference type="ARBA" id="ARBA00023136"/>
    </source>
</evidence>
<comment type="similarity">
    <text evidence="3">In the C-terminal section; belongs to the peptidase M41 family.</text>
</comment>
<dbReference type="CDD" id="cd19501">
    <property type="entry name" value="RecA-like_FtsH"/>
    <property type="match status" value="1"/>
</dbReference>
<dbReference type="InterPro" id="IPR027417">
    <property type="entry name" value="P-loop_NTPase"/>
</dbReference>
<keyword evidence="8" id="KW-0378">Hydrolase</keyword>
<dbReference type="GO" id="GO:0046872">
    <property type="term" value="F:metal ion binding"/>
    <property type="evidence" value="ECO:0007669"/>
    <property type="project" value="UniProtKB-KW"/>
</dbReference>
<keyword evidence="12" id="KW-0482">Metalloprotease</keyword>
<comment type="similarity">
    <text evidence="14">In the central section; belongs to the AAA ATPase family.</text>
</comment>
<protein>
    <recommendedName>
        <fullName evidence="16">AAA+ ATPase domain-containing protein</fullName>
    </recommendedName>
</protein>
<reference evidence="17 18" key="1">
    <citation type="submission" date="2017-12" db="EMBL/GenBank/DDBJ databases">
        <title>Chromulinavorax destructans is a abundant pathogen of dominant heterotrophic picoflagllates.</title>
        <authorList>
            <person name="Deeg C.M."/>
            <person name="Zimmer M."/>
            <person name="Suttle C.A."/>
        </authorList>
    </citation>
    <scope>NUCLEOTIDE SEQUENCE [LARGE SCALE GENOMIC DNA]</scope>
    <source>
        <strain evidence="17 18">SeV1</strain>
    </source>
</reference>
<evidence type="ECO:0000256" key="5">
    <source>
        <dbReference type="ARBA" id="ARBA00022692"/>
    </source>
</evidence>
<keyword evidence="11" id="KW-1133">Transmembrane helix</keyword>
<accession>A0A345ZC82</accession>
<keyword evidence="9" id="KW-0862">Zinc</keyword>
<dbReference type="Pfam" id="PF00004">
    <property type="entry name" value="AAA"/>
    <property type="match status" value="1"/>
</dbReference>
<dbReference type="PROSITE" id="PS00674">
    <property type="entry name" value="AAA"/>
    <property type="match status" value="1"/>
</dbReference>
<dbReference type="InterPro" id="IPR003959">
    <property type="entry name" value="ATPase_AAA_core"/>
</dbReference>
<dbReference type="GO" id="GO:0016887">
    <property type="term" value="F:ATP hydrolysis activity"/>
    <property type="evidence" value="ECO:0007669"/>
    <property type="project" value="InterPro"/>
</dbReference>
<keyword evidence="5" id="KW-0812">Transmembrane</keyword>
<comment type="subcellular location">
    <subcellularLocation>
        <location evidence="2">Membrane</location>
    </subcellularLocation>
</comment>
<keyword evidence="13" id="KW-0472">Membrane</keyword>
<keyword evidence="7 15" id="KW-0547">Nucleotide-binding</keyword>
<dbReference type="InterPro" id="IPR000642">
    <property type="entry name" value="Peptidase_M41"/>
</dbReference>
<evidence type="ECO:0000256" key="8">
    <source>
        <dbReference type="ARBA" id="ARBA00022801"/>
    </source>
</evidence>
<comment type="cofactor">
    <cofactor evidence="1">
        <name>Zn(2+)</name>
        <dbReference type="ChEBI" id="CHEBI:29105"/>
    </cofactor>
</comment>
<dbReference type="Pfam" id="PF01434">
    <property type="entry name" value="Peptidase_M41"/>
    <property type="match status" value="1"/>
</dbReference>
<evidence type="ECO:0000256" key="12">
    <source>
        <dbReference type="ARBA" id="ARBA00023049"/>
    </source>
</evidence>
<evidence type="ECO:0000256" key="6">
    <source>
        <dbReference type="ARBA" id="ARBA00022723"/>
    </source>
</evidence>
<evidence type="ECO:0000256" key="15">
    <source>
        <dbReference type="RuleBase" id="RU003651"/>
    </source>
</evidence>
<evidence type="ECO:0000256" key="14">
    <source>
        <dbReference type="ARBA" id="ARBA00061570"/>
    </source>
</evidence>
<dbReference type="GO" id="GO:0004176">
    <property type="term" value="F:ATP-dependent peptidase activity"/>
    <property type="evidence" value="ECO:0007669"/>
    <property type="project" value="InterPro"/>
</dbReference>
<dbReference type="Gene3D" id="1.10.8.60">
    <property type="match status" value="1"/>
</dbReference>
<dbReference type="EMBL" id="CP025544">
    <property type="protein sequence ID" value="AXK60899.1"/>
    <property type="molecule type" value="Genomic_DNA"/>
</dbReference>
<dbReference type="Gene3D" id="3.40.50.300">
    <property type="entry name" value="P-loop containing nucleotide triphosphate hydrolases"/>
    <property type="match status" value="1"/>
</dbReference>
<dbReference type="FunFam" id="3.40.50.300:FF:000001">
    <property type="entry name" value="ATP-dependent zinc metalloprotease FtsH"/>
    <property type="match status" value="1"/>
</dbReference>
<evidence type="ECO:0000256" key="10">
    <source>
        <dbReference type="ARBA" id="ARBA00022840"/>
    </source>
</evidence>
<dbReference type="Proteomes" id="UP000254834">
    <property type="component" value="Chromosome"/>
</dbReference>
<dbReference type="GO" id="GO:0006508">
    <property type="term" value="P:proteolysis"/>
    <property type="evidence" value="ECO:0007669"/>
    <property type="project" value="UniProtKB-KW"/>
</dbReference>
<evidence type="ECO:0000256" key="9">
    <source>
        <dbReference type="ARBA" id="ARBA00022833"/>
    </source>
</evidence>
<evidence type="ECO:0000256" key="4">
    <source>
        <dbReference type="ARBA" id="ARBA00022670"/>
    </source>
</evidence>
<evidence type="ECO:0000256" key="3">
    <source>
        <dbReference type="ARBA" id="ARBA00010044"/>
    </source>
</evidence>
<dbReference type="InterPro" id="IPR003960">
    <property type="entry name" value="ATPase_AAA_CS"/>
</dbReference>
<dbReference type="OrthoDB" id="9809379at2"/>
<dbReference type="InterPro" id="IPR003593">
    <property type="entry name" value="AAA+_ATPase"/>
</dbReference>
<evidence type="ECO:0000313" key="17">
    <source>
        <dbReference type="EMBL" id="AXK60899.1"/>
    </source>
</evidence>
<evidence type="ECO:0000259" key="16">
    <source>
        <dbReference type="SMART" id="SM00382"/>
    </source>
</evidence>
<keyword evidence="4" id="KW-0645">Protease</keyword>
<dbReference type="AlphaFoldDB" id="A0A345ZC82"/>
<dbReference type="SUPFAM" id="SSF140990">
    <property type="entry name" value="FtsH protease domain-like"/>
    <property type="match status" value="1"/>
</dbReference>
<dbReference type="InterPro" id="IPR037219">
    <property type="entry name" value="Peptidase_M41-like"/>
</dbReference>
<dbReference type="InterPro" id="IPR041569">
    <property type="entry name" value="AAA_lid_3"/>
</dbReference>
<dbReference type="GO" id="GO:0030163">
    <property type="term" value="P:protein catabolic process"/>
    <property type="evidence" value="ECO:0007669"/>
    <property type="project" value="TreeGrafter"/>
</dbReference>
<dbReference type="Pfam" id="PF17862">
    <property type="entry name" value="AAA_lid_3"/>
    <property type="match status" value="1"/>
</dbReference>
<evidence type="ECO:0000256" key="11">
    <source>
        <dbReference type="ARBA" id="ARBA00022989"/>
    </source>
</evidence>
<dbReference type="Gene3D" id="1.20.58.760">
    <property type="entry name" value="Peptidase M41"/>
    <property type="match status" value="1"/>
</dbReference>
<dbReference type="PANTHER" id="PTHR23076:SF97">
    <property type="entry name" value="ATP-DEPENDENT ZINC METALLOPROTEASE YME1L1"/>
    <property type="match status" value="1"/>
</dbReference>
<keyword evidence="10 15" id="KW-0067">ATP-binding</keyword>
<keyword evidence="6" id="KW-0479">Metal-binding</keyword>
<evidence type="ECO:0000313" key="18">
    <source>
        <dbReference type="Proteomes" id="UP000254834"/>
    </source>
</evidence>
<dbReference type="RefSeq" id="WP_115585914.1">
    <property type="nucleotide sequence ID" value="NZ_CP025544.1"/>
</dbReference>
<sequence>MRLRFHVFLFVFCLFPLPMHALKINLGMISVDWQEIQDNPLTTLSIVSALAAASYVTQEYWVPIVQNYIKKNEQNPTIILYEKDQKKDDNNAMAKFQNCRAKIYLAGQVTTTFKDVAGCHHAKKDFEDILNFLKNPKDFHEIGAKIPKGVLLQGPPGTGKTLLAKALAGQAQCPFISICASEFIEAFVGIGAARVRDLFDKAQQLAPCIIFIDEFDAIGKARSSNSQGGSDEYAQTLTQLLTLMDGFDPVKNPIIVIAATNRADVLDPAIVRPGRFDRKVEVGLPYLQDRIDILKVHLSHVKCSDTIDISLLATSTSGYSGAQLAQLVNEAAIIAVNRSSKIVEMDDIEAARENITMGRATTGMVYNELYVKKTAIHEAGHAIAMIYQPELVDPLYKVSIVPRGGALGITSQMPLGEWYGYSDEQFKAQIIMLLAGGIAEEVCGHGLYTGKANDIMRAYKIAYTMVAYYGMSDELAYISYDAFESQLPDNVTTHIHAQAKKIVDSCYVACKELVIAHIEEIEQLAQALLEKGTISGYEVYDMFNLPRPSNTL</sequence>